<dbReference type="AlphaFoldDB" id="A0A0F9PCA1"/>
<name>A0A0F9PCA1_9ZZZZ</name>
<dbReference type="EMBL" id="LAZR01005596">
    <property type="protein sequence ID" value="KKM98625.1"/>
    <property type="molecule type" value="Genomic_DNA"/>
</dbReference>
<protein>
    <submittedName>
        <fullName evidence="1">Uncharacterized protein</fullName>
    </submittedName>
</protein>
<comment type="caution">
    <text evidence="1">The sequence shown here is derived from an EMBL/GenBank/DDBJ whole genome shotgun (WGS) entry which is preliminary data.</text>
</comment>
<organism evidence="1">
    <name type="scientific">marine sediment metagenome</name>
    <dbReference type="NCBI Taxonomy" id="412755"/>
    <lineage>
        <taxon>unclassified sequences</taxon>
        <taxon>metagenomes</taxon>
        <taxon>ecological metagenomes</taxon>
    </lineage>
</organism>
<reference evidence="1" key="1">
    <citation type="journal article" date="2015" name="Nature">
        <title>Complex archaea that bridge the gap between prokaryotes and eukaryotes.</title>
        <authorList>
            <person name="Spang A."/>
            <person name="Saw J.H."/>
            <person name="Jorgensen S.L."/>
            <person name="Zaremba-Niedzwiedzka K."/>
            <person name="Martijn J."/>
            <person name="Lind A.E."/>
            <person name="van Eijk R."/>
            <person name="Schleper C."/>
            <person name="Guy L."/>
            <person name="Ettema T.J."/>
        </authorList>
    </citation>
    <scope>NUCLEOTIDE SEQUENCE</scope>
</reference>
<gene>
    <name evidence="1" type="ORF">LCGC14_1156080</name>
</gene>
<sequence>MQLELVTWKVFSIKPLIQSNPHMMWEDSTRAAEEAAEAAEKGEKVKRAARKKGLTGTNSQNYALAESQLYVNDEGQCYHPAEGFWSNLLQACGGRDVGVGKPALTAITQGVALMDEEFLLCDPKTMDKKVPRYVKGNEWQIDKRRAVNHNKEKTEGGVGVVAIRPKWKVWGGLVTFQVDREMFGPKAKTQKEAVESITSLLNIGGHLFGIGVGRRRIKAMVRNSPVWSGFGSGKYRVELK</sequence>
<proteinExistence type="predicted"/>
<accession>A0A0F9PCA1</accession>
<evidence type="ECO:0000313" key="1">
    <source>
        <dbReference type="EMBL" id="KKM98625.1"/>
    </source>
</evidence>